<evidence type="ECO:0000256" key="4">
    <source>
        <dbReference type="ARBA" id="ARBA00022729"/>
    </source>
</evidence>
<evidence type="ECO:0000256" key="5">
    <source>
        <dbReference type="ARBA" id="ARBA00022801"/>
    </source>
</evidence>
<dbReference type="EC" id="3.1.3.2" evidence="3"/>
<dbReference type="PANTHER" id="PTHR11567:SF211">
    <property type="entry name" value="PROSTATIC ACID PHOSPHATASE"/>
    <property type="match status" value="1"/>
</dbReference>
<dbReference type="InterPro" id="IPR050645">
    <property type="entry name" value="Histidine_acid_phosphatase"/>
</dbReference>
<evidence type="ECO:0000256" key="3">
    <source>
        <dbReference type="ARBA" id="ARBA00012646"/>
    </source>
</evidence>
<dbReference type="PROSITE" id="PS00616">
    <property type="entry name" value="HIS_ACID_PHOSPHAT_1"/>
    <property type="match status" value="1"/>
</dbReference>
<name>A0A6G1S3C4_9ACAR</name>
<comment type="similarity">
    <text evidence="2">Belongs to the histidine acid phosphatase family.</text>
</comment>
<dbReference type="Pfam" id="PF00328">
    <property type="entry name" value="His_Phos_2"/>
    <property type="match status" value="1"/>
</dbReference>
<dbReference type="EMBL" id="GGYP01000223">
    <property type="protein sequence ID" value="MDE44994.1"/>
    <property type="molecule type" value="Transcribed_RNA"/>
</dbReference>
<dbReference type="InterPro" id="IPR033379">
    <property type="entry name" value="Acid_Pase_AS"/>
</dbReference>
<evidence type="ECO:0000256" key="2">
    <source>
        <dbReference type="ARBA" id="ARBA00005375"/>
    </source>
</evidence>
<dbReference type="AlphaFoldDB" id="A0A6G1S3C4"/>
<organism evidence="8">
    <name type="scientific">Aceria tosichella</name>
    <name type="common">wheat curl mite</name>
    <dbReference type="NCBI Taxonomy" id="561515"/>
    <lineage>
        <taxon>Eukaryota</taxon>
        <taxon>Metazoa</taxon>
        <taxon>Ecdysozoa</taxon>
        <taxon>Arthropoda</taxon>
        <taxon>Chelicerata</taxon>
        <taxon>Arachnida</taxon>
        <taxon>Acari</taxon>
        <taxon>Acariformes</taxon>
        <taxon>Trombidiformes</taxon>
        <taxon>Prostigmata</taxon>
        <taxon>Eupodina</taxon>
        <taxon>Eriophyoidea</taxon>
        <taxon>Eriophyidae</taxon>
        <taxon>Eriophyinae</taxon>
        <taxon>Aceriini</taxon>
        <taxon>Aceria</taxon>
    </lineage>
</organism>
<keyword evidence="4" id="KW-0732">Signal</keyword>
<keyword evidence="6" id="KW-1015">Disulfide bond</keyword>
<evidence type="ECO:0000256" key="7">
    <source>
        <dbReference type="ARBA" id="ARBA00023180"/>
    </source>
</evidence>
<reference evidence="8" key="1">
    <citation type="submission" date="2018-10" db="EMBL/GenBank/DDBJ databases">
        <title>Transcriptome assembly of Aceria tosichella (Wheat curl mite) Type 2.</title>
        <authorList>
            <person name="Scully E.D."/>
            <person name="Geib S.M."/>
            <person name="Palmer N.A."/>
            <person name="Gupta A.K."/>
            <person name="Sarath G."/>
            <person name="Tatineni S."/>
        </authorList>
    </citation>
    <scope>NUCLEOTIDE SEQUENCE</scope>
    <source>
        <strain evidence="8">LincolnNE</strain>
    </source>
</reference>
<dbReference type="GO" id="GO:0003993">
    <property type="term" value="F:acid phosphatase activity"/>
    <property type="evidence" value="ECO:0007669"/>
    <property type="project" value="UniProtKB-EC"/>
</dbReference>
<dbReference type="InterPro" id="IPR000560">
    <property type="entry name" value="His_Pase_clade-2"/>
</dbReference>
<evidence type="ECO:0000256" key="6">
    <source>
        <dbReference type="ARBA" id="ARBA00023157"/>
    </source>
</evidence>
<dbReference type="CDD" id="cd07061">
    <property type="entry name" value="HP_HAP_like"/>
    <property type="match status" value="1"/>
</dbReference>
<dbReference type="Gene3D" id="3.40.50.1240">
    <property type="entry name" value="Phosphoglycerate mutase-like"/>
    <property type="match status" value="1"/>
</dbReference>
<dbReference type="PANTHER" id="PTHR11567">
    <property type="entry name" value="ACID PHOSPHATASE-RELATED"/>
    <property type="match status" value="1"/>
</dbReference>
<proteinExistence type="inferred from homology"/>
<evidence type="ECO:0000256" key="1">
    <source>
        <dbReference type="ARBA" id="ARBA00000032"/>
    </source>
</evidence>
<keyword evidence="7" id="KW-0325">Glycoprotein</keyword>
<accession>A0A6G1S3C4</accession>
<dbReference type="InterPro" id="IPR029033">
    <property type="entry name" value="His_PPase_superfam"/>
</dbReference>
<protein>
    <recommendedName>
        <fullName evidence="3">acid phosphatase</fullName>
        <ecNumber evidence="3">3.1.3.2</ecNumber>
    </recommendedName>
</protein>
<dbReference type="SUPFAM" id="SSF53254">
    <property type="entry name" value="Phosphoglycerate mutase-like"/>
    <property type="match status" value="1"/>
</dbReference>
<comment type="catalytic activity">
    <reaction evidence="1">
        <text>a phosphate monoester + H2O = an alcohol + phosphate</text>
        <dbReference type="Rhea" id="RHEA:15017"/>
        <dbReference type="ChEBI" id="CHEBI:15377"/>
        <dbReference type="ChEBI" id="CHEBI:30879"/>
        <dbReference type="ChEBI" id="CHEBI:43474"/>
        <dbReference type="ChEBI" id="CHEBI:67140"/>
        <dbReference type="EC" id="3.1.3.2"/>
    </reaction>
</comment>
<gene>
    <name evidence="8" type="primary">Acp2_0</name>
    <name evidence="8" type="ORF">g.11902</name>
</gene>
<evidence type="ECO:0000313" key="8">
    <source>
        <dbReference type="EMBL" id="MDE44994.1"/>
    </source>
</evidence>
<sequence>MATTEIAIKNGKPKLIWLFFMHRHGDRSPLNMGSKDKYNDLKYWPEGFGNLDNPGRLRMYKLGKFIRRKYEHFLTDSFREVYSRSSDVERCIESSNAVLAGMYPPSDRFKWYNELPWTPPAVHTCPVKDDYLLNEAATEAVPIIQEEISLLEKSETVKKLYEESVEERKMIEQELGCDYDSLCKFHSNYTTLDIEERNGLEMPAWYNPELKKKLYKYSALAFALAGGGTERMQQVRCGRLFEDIIQRMQLASTTAQAKRTEKSDFQQPTNAPSEIKDRKVVHYSTHDCIVSAVLESLHINSPPVSPGFGATLFIELYVDVDENDQPISEKYLKILYMDDTESEVPVEKVLPGCKLNDKSQLTLNAFVDYVRHLLPKPPN</sequence>
<keyword evidence="5" id="KW-0378">Hydrolase</keyword>